<dbReference type="GO" id="GO:0098552">
    <property type="term" value="C:side of membrane"/>
    <property type="evidence" value="ECO:0007669"/>
    <property type="project" value="UniProtKB-KW"/>
</dbReference>
<evidence type="ECO:0000256" key="9">
    <source>
        <dbReference type="PROSITE-ProRule" id="PRU01356"/>
    </source>
</evidence>
<keyword evidence="5" id="KW-0325">Glycoprotein</keyword>
<dbReference type="GO" id="GO:0005576">
    <property type="term" value="C:extracellular region"/>
    <property type="evidence" value="ECO:0007669"/>
    <property type="project" value="UniProtKB-SubCell"/>
</dbReference>
<dbReference type="EMBL" id="JANPWZ010000025">
    <property type="protein sequence ID" value="KAJ3580169.1"/>
    <property type="molecule type" value="Genomic_DNA"/>
</dbReference>
<accession>A0A9W8NNM1</accession>
<keyword evidence="13" id="KW-1185">Reference proteome</keyword>
<keyword evidence="7 9" id="KW-1015">Disulfide bond</keyword>
<dbReference type="SMART" id="SM00747">
    <property type="entry name" value="CFEM"/>
    <property type="match status" value="1"/>
</dbReference>
<evidence type="ECO:0000256" key="4">
    <source>
        <dbReference type="ARBA" id="ARBA00022525"/>
    </source>
</evidence>
<proteinExistence type="inferred from homology"/>
<evidence type="ECO:0000256" key="7">
    <source>
        <dbReference type="ARBA" id="ARBA00023157"/>
    </source>
</evidence>
<evidence type="ECO:0000256" key="2">
    <source>
        <dbReference type="ARBA" id="ARBA00004613"/>
    </source>
</evidence>
<dbReference type="Proteomes" id="UP001148614">
    <property type="component" value="Unassembled WGS sequence"/>
</dbReference>
<evidence type="ECO:0000256" key="6">
    <source>
        <dbReference type="ARBA" id="ARBA00022729"/>
    </source>
</evidence>
<name>A0A9W8NNM1_9PEZI</name>
<keyword evidence="5" id="KW-0336">GPI-anchor</keyword>
<comment type="caution">
    <text evidence="12">The sequence shown here is derived from an EMBL/GenBank/DDBJ whole genome shotgun (WGS) entry which is preliminary data.</text>
</comment>
<keyword evidence="6 10" id="KW-0732">Signal</keyword>
<evidence type="ECO:0000256" key="1">
    <source>
        <dbReference type="ARBA" id="ARBA00004589"/>
    </source>
</evidence>
<keyword evidence="9" id="KW-0479">Metal-binding</keyword>
<comment type="subcellular location">
    <subcellularLocation>
        <location evidence="1">Membrane</location>
        <topology evidence="1">Lipid-anchor</topology>
        <topology evidence="1">GPI-anchor</topology>
    </subcellularLocation>
    <subcellularLocation>
        <location evidence="2">Secreted</location>
    </subcellularLocation>
</comment>
<dbReference type="InterPro" id="IPR008427">
    <property type="entry name" value="Extracellular_membr_CFEM_dom"/>
</dbReference>
<evidence type="ECO:0000313" key="13">
    <source>
        <dbReference type="Proteomes" id="UP001148614"/>
    </source>
</evidence>
<feature type="signal peptide" evidence="10">
    <location>
        <begin position="1"/>
        <end position="16"/>
    </location>
</feature>
<evidence type="ECO:0000256" key="10">
    <source>
        <dbReference type="SAM" id="SignalP"/>
    </source>
</evidence>
<feature type="chain" id="PRO_5040844626" description="CFEM domain-containing protein" evidence="10">
    <location>
        <begin position="17"/>
        <end position="87"/>
    </location>
</feature>
<gene>
    <name evidence="12" type="ORF">NPX13_g398</name>
</gene>
<keyword evidence="5" id="KW-0472">Membrane</keyword>
<sequence>MQFALTLAAFVAAVSAQTWEDIPACAQPCILDSVAAVTDCGSADYECICAARDEVQQDATACVIAACGIAVALNEVIPAVNAACDAL</sequence>
<keyword evidence="4" id="KW-0964">Secreted</keyword>
<dbReference type="PROSITE" id="PS52012">
    <property type="entry name" value="CFEM"/>
    <property type="match status" value="1"/>
</dbReference>
<comment type="caution">
    <text evidence="9">Lacks conserved residue(s) required for the propagation of feature annotation.</text>
</comment>
<dbReference type="GO" id="GO:0046872">
    <property type="term" value="F:metal ion binding"/>
    <property type="evidence" value="ECO:0007669"/>
    <property type="project" value="UniProtKB-UniRule"/>
</dbReference>
<evidence type="ECO:0000313" key="12">
    <source>
        <dbReference type="EMBL" id="KAJ3580169.1"/>
    </source>
</evidence>
<feature type="domain" description="CFEM" evidence="11">
    <location>
        <begin position="1"/>
        <end position="87"/>
    </location>
</feature>
<protein>
    <recommendedName>
        <fullName evidence="11">CFEM domain-containing protein</fullName>
    </recommendedName>
</protein>
<keyword evidence="9" id="KW-0408">Iron</keyword>
<evidence type="ECO:0000259" key="11">
    <source>
        <dbReference type="PROSITE" id="PS52012"/>
    </source>
</evidence>
<feature type="binding site" description="axial binding residue" evidence="9">
    <location>
        <position position="44"/>
    </location>
    <ligand>
        <name>heme</name>
        <dbReference type="ChEBI" id="CHEBI:30413"/>
    </ligand>
    <ligandPart>
        <name>Fe</name>
        <dbReference type="ChEBI" id="CHEBI:18248"/>
    </ligandPart>
</feature>
<feature type="disulfide bond" evidence="9">
    <location>
        <begin position="40"/>
        <end position="47"/>
    </location>
</feature>
<evidence type="ECO:0000256" key="3">
    <source>
        <dbReference type="ARBA" id="ARBA00010031"/>
    </source>
</evidence>
<reference evidence="12" key="1">
    <citation type="submission" date="2022-07" db="EMBL/GenBank/DDBJ databases">
        <title>Genome Sequence of Xylaria arbuscula.</title>
        <authorList>
            <person name="Buettner E."/>
        </authorList>
    </citation>
    <scope>NUCLEOTIDE SEQUENCE</scope>
    <source>
        <strain evidence="12">VT107</strain>
    </source>
</reference>
<keyword evidence="9" id="KW-0349">Heme</keyword>
<keyword evidence="8" id="KW-0449">Lipoprotein</keyword>
<evidence type="ECO:0000256" key="8">
    <source>
        <dbReference type="ARBA" id="ARBA00023288"/>
    </source>
</evidence>
<dbReference type="Pfam" id="PF05730">
    <property type="entry name" value="CFEM"/>
    <property type="match status" value="1"/>
</dbReference>
<comment type="similarity">
    <text evidence="3">Belongs to the RBT5 family.</text>
</comment>
<dbReference type="VEuPathDB" id="FungiDB:F4678DRAFT_459331"/>
<organism evidence="12 13">
    <name type="scientific">Xylaria arbuscula</name>
    <dbReference type="NCBI Taxonomy" id="114810"/>
    <lineage>
        <taxon>Eukaryota</taxon>
        <taxon>Fungi</taxon>
        <taxon>Dikarya</taxon>
        <taxon>Ascomycota</taxon>
        <taxon>Pezizomycotina</taxon>
        <taxon>Sordariomycetes</taxon>
        <taxon>Xylariomycetidae</taxon>
        <taxon>Xylariales</taxon>
        <taxon>Xylariaceae</taxon>
        <taxon>Xylaria</taxon>
    </lineage>
</organism>
<dbReference type="AlphaFoldDB" id="A0A9W8NNM1"/>
<evidence type="ECO:0000256" key="5">
    <source>
        <dbReference type="ARBA" id="ARBA00022622"/>
    </source>
</evidence>